<protein>
    <recommendedName>
        <fullName evidence="5">Release factor glutamine methyltransferase</fullName>
        <shortName evidence="5">RF MTase</shortName>
        <ecNumber evidence="5">2.1.1.297</ecNumber>
    </recommendedName>
    <alternativeName>
        <fullName evidence="5">N5-glutamine methyltransferase PrmC</fullName>
    </alternativeName>
    <alternativeName>
        <fullName evidence="5">Protein-(glutamine-N5) MTase PrmC</fullName>
    </alternativeName>
    <alternativeName>
        <fullName evidence="5">Protein-glutamine N-methyltransferase PrmC</fullName>
    </alternativeName>
</protein>
<comment type="catalytic activity">
    <reaction evidence="4 5">
        <text>L-glutaminyl-[peptide chain release factor] + S-adenosyl-L-methionine = N(5)-methyl-L-glutaminyl-[peptide chain release factor] + S-adenosyl-L-homocysteine + H(+)</text>
        <dbReference type="Rhea" id="RHEA:42896"/>
        <dbReference type="Rhea" id="RHEA-COMP:10271"/>
        <dbReference type="Rhea" id="RHEA-COMP:10272"/>
        <dbReference type="ChEBI" id="CHEBI:15378"/>
        <dbReference type="ChEBI" id="CHEBI:30011"/>
        <dbReference type="ChEBI" id="CHEBI:57856"/>
        <dbReference type="ChEBI" id="CHEBI:59789"/>
        <dbReference type="ChEBI" id="CHEBI:61891"/>
        <dbReference type="EC" id="2.1.1.297"/>
    </reaction>
</comment>
<comment type="function">
    <text evidence="5">Methylates the class 1 translation termination release factors RF1/PrfA and RF2/PrfB on the glutamine residue of the universally conserved GGQ motif.</text>
</comment>
<dbReference type="Pfam" id="PF17827">
    <property type="entry name" value="PrmC_N"/>
    <property type="match status" value="1"/>
</dbReference>
<feature type="binding site" evidence="5">
    <location>
        <begin position="192"/>
        <end position="195"/>
    </location>
    <ligand>
        <name>substrate</name>
    </ligand>
</feature>
<feature type="binding site" evidence="5">
    <location>
        <position position="192"/>
    </location>
    <ligand>
        <name>S-adenosyl-L-methionine</name>
        <dbReference type="ChEBI" id="CHEBI:59789"/>
    </ligand>
</feature>
<dbReference type="HAMAP" id="MF_02126">
    <property type="entry name" value="RF_methyltr_PrmC"/>
    <property type="match status" value="1"/>
</dbReference>
<dbReference type="EMBL" id="JBHTIA010000003">
    <property type="protein sequence ID" value="MFD0765029.1"/>
    <property type="molecule type" value="Genomic_DNA"/>
</dbReference>
<reference evidence="9" key="1">
    <citation type="journal article" date="2019" name="Int. J. Syst. Evol. Microbiol.">
        <title>The Global Catalogue of Microorganisms (GCM) 10K type strain sequencing project: providing services to taxonomists for standard genome sequencing and annotation.</title>
        <authorList>
            <consortium name="The Broad Institute Genomics Platform"/>
            <consortium name="The Broad Institute Genome Sequencing Center for Infectious Disease"/>
            <person name="Wu L."/>
            <person name="Ma J."/>
        </authorList>
    </citation>
    <scope>NUCLEOTIDE SEQUENCE [LARGE SCALE GENOMIC DNA]</scope>
    <source>
        <strain evidence="9">CCUG 60742</strain>
    </source>
</reference>
<dbReference type="PANTHER" id="PTHR18895:SF74">
    <property type="entry name" value="MTRF1L RELEASE FACTOR GLUTAMINE METHYLTRANSFERASE"/>
    <property type="match status" value="1"/>
</dbReference>
<dbReference type="EC" id="2.1.1.297" evidence="5"/>
<gene>
    <name evidence="5 8" type="primary">prmC</name>
    <name evidence="8" type="ORF">ACFQZI_09190</name>
</gene>
<dbReference type="PANTHER" id="PTHR18895">
    <property type="entry name" value="HEMK METHYLTRANSFERASE"/>
    <property type="match status" value="1"/>
</dbReference>
<evidence type="ECO:0000256" key="1">
    <source>
        <dbReference type="ARBA" id="ARBA00022603"/>
    </source>
</evidence>
<dbReference type="Proteomes" id="UP001597073">
    <property type="component" value="Unassembled WGS sequence"/>
</dbReference>
<evidence type="ECO:0000259" key="7">
    <source>
        <dbReference type="Pfam" id="PF17827"/>
    </source>
</evidence>
<dbReference type="InterPro" id="IPR002052">
    <property type="entry name" value="DNA_methylase_N6_adenine_CS"/>
</dbReference>
<evidence type="ECO:0000259" key="6">
    <source>
        <dbReference type="Pfam" id="PF05175"/>
    </source>
</evidence>
<dbReference type="PROSITE" id="PS00092">
    <property type="entry name" value="N6_MTASE"/>
    <property type="match status" value="1"/>
</dbReference>
<evidence type="ECO:0000256" key="5">
    <source>
        <dbReference type="HAMAP-Rule" id="MF_02126"/>
    </source>
</evidence>
<dbReference type="InterPro" id="IPR007848">
    <property type="entry name" value="Small_mtfrase_dom"/>
</dbReference>
<feature type="binding site" evidence="5">
    <location>
        <position position="149"/>
    </location>
    <ligand>
        <name>S-adenosyl-L-methionine</name>
        <dbReference type="ChEBI" id="CHEBI:59789"/>
    </ligand>
</feature>
<proteinExistence type="inferred from homology"/>
<dbReference type="RefSeq" id="WP_377141482.1">
    <property type="nucleotide sequence ID" value="NZ_JBHTIA010000003.1"/>
</dbReference>
<dbReference type="SUPFAM" id="SSF53335">
    <property type="entry name" value="S-adenosyl-L-methionine-dependent methyltransferases"/>
    <property type="match status" value="1"/>
</dbReference>
<accession>A0ABW2ZFQ8</accession>
<dbReference type="InterPro" id="IPR029063">
    <property type="entry name" value="SAM-dependent_MTases_sf"/>
</dbReference>
<dbReference type="CDD" id="cd02440">
    <property type="entry name" value="AdoMet_MTases"/>
    <property type="match status" value="1"/>
</dbReference>
<keyword evidence="1 5" id="KW-0489">Methyltransferase</keyword>
<keyword evidence="9" id="KW-1185">Reference proteome</keyword>
<keyword evidence="2 5" id="KW-0808">Transferase</keyword>
<feature type="domain" description="Methyltransferase small" evidence="6">
    <location>
        <begin position="118"/>
        <end position="199"/>
    </location>
</feature>
<organism evidence="8 9">
    <name type="scientific">Mucilaginibacter lutimaris</name>
    <dbReference type="NCBI Taxonomy" id="931629"/>
    <lineage>
        <taxon>Bacteria</taxon>
        <taxon>Pseudomonadati</taxon>
        <taxon>Bacteroidota</taxon>
        <taxon>Sphingobacteriia</taxon>
        <taxon>Sphingobacteriales</taxon>
        <taxon>Sphingobacteriaceae</taxon>
        <taxon>Mucilaginibacter</taxon>
    </lineage>
</organism>
<dbReference type="Gene3D" id="1.10.8.10">
    <property type="entry name" value="DNA helicase RuvA subunit, C-terminal domain"/>
    <property type="match status" value="1"/>
</dbReference>
<dbReference type="InterPro" id="IPR004556">
    <property type="entry name" value="HemK-like"/>
</dbReference>
<evidence type="ECO:0000256" key="4">
    <source>
        <dbReference type="ARBA" id="ARBA00048391"/>
    </source>
</evidence>
<dbReference type="Gene3D" id="3.40.50.150">
    <property type="entry name" value="Vaccinia Virus protein VP39"/>
    <property type="match status" value="1"/>
</dbReference>
<evidence type="ECO:0000313" key="9">
    <source>
        <dbReference type="Proteomes" id="UP001597073"/>
    </source>
</evidence>
<feature type="binding site" evidence="5">
    <location>
        <begin position="126"/>
        <end position="130"/>
    </location>
    <ligand>
        <name>S-adenosyl-L-methionine</name>
        <dbReference type="ChEBI" id="CHEBI:59789"/>
    </ligand>
</feature>
<keyword evidence="3 5" id="KW-0949">S-adenosyl-L-methionine</keyword>
<dbReference type="Pfam" id="PF05175">
    <property type="entry name" value="MTS"/>
    <property type="match status" value="1"/>
</dbReference>
<dbReference type="InterPro" id="IPR050320">
    <property type="entry name" value="N5-glutamine_MTase"/>
</dbReference>
<dbReference type="InterPro" id="IPR019874">
    <property type="entry name" value="RF_methyltr_PrmC"/>
</dbReference>
<comment type="caution">
    <text evidence="5">Lacks conserved residue(s) required for the propagation of feature annotation.</text>
</comment>
<evidence type="ECO:0000313" key="8">
    <source>
        <dbReference type="EMBL" id="MFD0765029.1"/>
    </source>
</evidence>
<dbReference type="NCBIfam" id="TIGR00536">
    <property type="entry name" value="hemK_fam"/>
    <property type="match status" value="1"/>
</dbReference>
<dbReference type="NCBIfam" id="TIGR03534">
    <property type="entry name" value="RF_mod_PrmC"/>
    <property type="match status" value="1"/>
</dbReference>
<dbReference type="InterPro" id="IPR040758">
    <property type="entry name" value="PrmC_N"/>
</dbReference>
<comment type="caution">
    <text evidence="8">The sequence shown here is derived from an EMBL/GenBank/DDBJ whole genome shotgun (WGS) entry which is preliminary data.</text>
</comment>
<sequence>MKTIKDVFLFFQQGLNGLYDSRESQSIALLVLEEITGVSRAKLKAFPEEEITGQAAEKIQSILEELKTGRPVQYILGNAEFYGLNFLVNPATLIPRPETEELVEWILQSQKSKIKSQKPLSILDIGTGSGCIAISLKKNLPHALVTAIDISLDALHTAKQNAVINDVEVEFVEDDILKTKITTEKFDIIVSNPPYVTLEDKLQMHQNVTGFEPHSALFVPEHDPLIFYRAIADFANKHLNSGGQLFFEINESFGKEMVDLLDDKLFNNVELRKDMSGKDRMLKAISI</sequence>
<evidence type="ECO:0000256" key="3">
    <source>
        <dbReference type="ARBA" id="ARBA00022691"/>
    </source>
</evidence>
<feature type="domain" description="Release factor glutamine methyltransferase N-terminal" evidence="7">
    <location>
        <begin position="23"/>
        <end position="77"/>
    </location>
</feature>
<comment type="similarity">
    <text evidence="5">Belongs to the protein N5-glutamine methyltransferase family. PrmC subfamily.</text>
</comment>
<dbReference type="GO" id="GO:0032259">
    <property type="term" value="P:methylation"/>
    <property type="evidence" value="ECO:0007669"/>
    <property type="project" value="UniProtKB-KW"/>
</dbReference>
<evidence type="ECO:0000256" key="2">
    <source>
        <dbReference type="ARBA" id="ARBA00022679"/>
    </source>
</evidence>
<name>A0ABW2ZFQ8_9SPHI</name>
<dbReference type="GO" id="GO:0102559">
    <property type="term" value="F:peptide chain release factor N(5)-glutamine methyltransferase activity"/>
    <property type="evidence" value="ECO:0007669"/>
    <property type="project" value="UniProtKB-EC"/>
</dbReference>